<dbReference type="SMART" id="SM01232">
    <property type="entry name" value="H2TH"/>
    <property type="match status" value="1"/>
</dbReference>
<evidence type="ECO:0000256" key="7">
    <source>
        <dbReference type="ARBA" id="ARBA00022833"/>
    </source>
</evidence>
<keyword evidence="18" id="KW-1185">Reference proteome</keyword>
<name>A0ABS3YQE1_9BACT</name>
<feature type="region of interest" description="Disordered" evidence="14">
    <location>
        <begin position="275"/>
        <end position="296"/>
    </location>
</feature>
<evidence type="ECO:0000313" key="17">
    <source>
        <dbReference type="EMBL" id="MBO9200100.1"/>
    </source>
</evidence>
<dbReference type="PANTHER" id="PTHR22993:SF9">
    <property type="entry name" value="FORMAMIDOPYRIMIDINE-DNA GLYCOSYLASE"/>
    <property type="match status" value="1"/>
</dbReference>
<evidence type="ECO:0000313" key="18">
    <source>
        <dbReference type="Proteomes" id="UP000677244"/>
    </source>
</evidence>
<dbReference type="Pfam" id="PF01149">
    <property type="entry name" value="Fapy_DNA_glyco"/>
    <property type="match status" value="1"/>
</dbReference>
<evidence type="ECO:0000256" key="6">
    <source>
        <dbReference type="ARBA" id="ARBA00022801"/>
    </source>
</evidence>
<keyword evidence="3" id="KW-0479">Metal-binding</keyword>
<evidence type="ECO:0000259" key="16">
    <source>
        <dbReference type="PROSITE" id="PS51068"/>
    </source>
</evidence>
<organism evidence="17 18">
    <name type="scientific">Niastella soli</name>
    <dbReference type="NCBI Taxonomy" id="2821487"/>
    <lineage>
        <taxon>Bacteria</taxon>
        <taxon>Pseudomonadati</taxon>
        <taxon>Bacteroidota</taxon>
        <taxon>Chitinophagia</taxon>
        <taxon>Chitinophagales</taxon>
        <taxon>Chitinophagaceae</taxon>
        <taxon>Niastella</taxon>
    </lineage>
</organism>
<keyword evidence="12" id="KW-0326">Glycosidase</keyword>
<protein>
    <recommendedName>
        <fullName evidence="19">DNA-(apurinic or apyrimidinic site) lyase</fullName>
    </recommendedName>
</protein>
<dbReference type="EMBL" id="JAGHKO010000001">
    <property type="protein sequence ID" value="MBO9200100.1"/>
    <property type="molecule type" value="Genomic_DNA"/>
</dbReference>
<keyword evidence="11" id="KW-0511">Multifunctional enzyme</keyword>
<dbReference type="InterPro" id="IPR015886">
    <property type="entry name" value="H2TH_FPG"/>
</dbReference>
<evidence type="ECO:0000256" key="4">
    <source>
        <dbReference type="ARBA" id="ARBA00022763"/>
    </source>
</evidence>
<keyword evidence="4" id="KW-0227">DNA damage</keyword>
<evidence type="ECO:0000256" key="11">
    <source>
        <dbReference type="ARBA" id="ARBA00023268"/>
    </source>
</evidence>
<reference evidence="17 18" key="1">
    <citation type="submission" date="2021-03" db="EMBL/GenBank/DDBJ databases">
        <title>Assistant Professor.</title>
        <authorList>
            <person name="Huq M.A."/>
        </authorList>
    </citation>
    <scope>NUCLEOTIDE SEQUENCE [LARGE SCALE GENOMIC DNA]</scope>
    <source>
        <strain evidence="17 18">MAH-29</strain>
    </source>
</reference>
<feature type="domain" description="FPG-type" evidence="15">
    <location>
        <begin position="207"/>
        <end position="241"/>
    </location>
</feature>
<evidence type="ECO:0000256" key="9">
    <source>
        <dbReference type="ARBA" id="ARBA00023204"/>
    </source>
</evidence>
<dbReference type="InterPro" id="IPR035937">
    <property type="entry name" value="FPG_N"/>
</dbReference>
<dbReference type="Proteomes" id="UP000677244">
    <property type="component" value="Unassembled WGS sequence"/>
</dbReference>
<evidence type="ECO:0000256" key="8">
    <source>
        <dbReference type="ARBA" id="ARBA00023125"/>
    </source>
</evidence>
<evidence type="ECO:0000256" key="2">
    <source>
        <dbReference type="ARBA" id="ARBA00009409"/>
    </source>
</evidence>
<evidence type="ECO:0008006" key="19">
    <source>
        <dbReference type="Google" id="ProtNLM"/>
    </source>
</evidence>
<dbReference type="PANTHER" id="PTHR22993">
    <property type="entry name" value="FORMAMIDOPYRIMIDINE-DNA GLYCOSYLASE"/>
    <property type="match status" value="1"/>
</dbReference>
<dbReference type="RefSeq" id="WP_209138156.1">
    <property type="nucleotide sequence ID" value="NZ_JAGHKO010000001.1"/>
</dbReference>
<gene>
    <name evidence="17" type="ORF">J7I42_07465</name>
</gene>
<keyword evidence="6" id="KW-0378">Hydrolase</keyword>
<dbReference type="Gene3D" id="3.20.190.10">
    <property type="entry name" value="MutM-like, N-terminal"/>
    <property type="match status" value="1"/>
</dbReference>
<evidence type="ECO:0000259" key="15">
    <source>
        <dbReference type="PROSITE" id="PS51066"/>
    </source>
</evidence>
<dbReference type="InterPro" id="IPR000214">
    <property type="entry name" value="Znf_DNA_glyclase/AP_lyase"/>
</dbReference>
<feature type="domain" description="Formamidopyrimidine-DNA glycosylase catalytic" evidence="16">
    <location>
        <begin position="2"/>
        <end position="94"/>
    </location>
</feature>
<dbReference type="PROSITE" id="PS51066">
    <property type="entry name" value="ZF_FPG_2"/>
    <property type="match status" value="1"/>
</dbReference>
<keyword evidence="5 13" id="KW-0863">Zinc-finger</keyword>
<evidence type="ECO:0000256" key="13">
    <source>
        <dbReference type="PROSITE-ProRule" id="PRU00391"/>
    </source>
</evidence>
<keyword evidence="9" id="KW-0234">DNA repair</keyword>
<evidence type="ECO:0000256" key="14">
    <source>
        <dbReference type="SAM" id="MobiDB-lite"/>
    </source>
</evidence>
<dbReference type="SUPFAM" id="SSF81624">
    <property type="entry name" value="N-terminal domain of MutM-like DNA repair proteins"/>
    <property type="match status" value="1"/>
</dbReference>
<comment type="catalytic activity">
    <reaction evidence="1">
        <text>Hydrolysis of DNA containing ring-opened 7-methylguanine residues, releasing 2,6-diamino-4-hydroxy-5-(N-methyl)formamidopyrimidine.</text>
        <dbReference type="EC" id="3.2.2.23"/>
    </reaction>
</comment>
<evidence type="ECO:0000256" key="10">
    <source>
        <dbReference type="ARBA" id="ARBA00023239"/>
    </source>
</evidence>
<dbReference type="SMART" id="SM00898">
    <property type="entry name" value="Fapy_DNA_glyco"/>
    <property type="match status" value="1"/>
</dbReference>
<evidence type="ECO:0000256" key="5">
    <source>
        <dbReference type="ARBA" id="ARBA00022771"/>
    </source>
</evidence>
<keyword evidence="7" id="KW-0862">Zinc</keyword>
<dbReference type="Pfam" id="PF06831">
    <property type="entry name" value="H2TH"/>
    <property type="match status" value="1"/>
</dbReference>
<sequence length="296" mass="34052">MPEGPSIIILKEAVQLFKGKKVLSAAGNTTALDKETLVNQKIIDFKSWGKHFLICLPTITLRIHFLLWGSYSINEQTKKNPRLHLHFNNGDLYLYSCSIKILEEEPDQVYDWSGDVLNNTWDEKKARRKLKAQPDQLVCDALLDQNIFAGVGNIIKNEVLFRIRVHPESIIKLLPPRKLTELIREARIYSFDFLEWKKAFVLRKHWLVHTKKICPRCNIPIIKQHLGKTNRRTFYCENCQVLYAEALAKAGRTLARTKPPAGGEGGRNAATLNRKAKSKYLKVKKSSKKKVRNHSL</sequence>
<dbReference type="Gene3D" id="1.10.8.50">
    <property type="match status" value="1"/>
</dbReference>
<dbReference type="InterPro" id="IPR010979">
    <property type="entry name" value="Ribosomal_uS13-like_H2TH"/>
</dbReference>
<dbReference type="InterPro" id="IPR012319">
    <property type="entry name" value="FPG_cat"/>
</dbReference>
<keyword evidence="8" id="KW-0238">DNA-binding</keyword>
<comment type="caution">
    <text evidence="17">The sequence shown here is derived from an EMBL/GenBank/DDBJ whole genome shotgun (WGS) entry which is preliminary data.</text>
</comment>
<accession>A0ABS3YQE1</accession>
<dbReference type="SUPFAM" id="SSF46946">
    <property type="entry name" value="S13-like H2TH domain"/>
    <property type="match status" value="1"/>
</dbReference>
<evidence type="ECO:0000256" key="1">
    <source>
        <dbReference type="ARBA" id="ARBA00001668"/>
    </source>
</evidence>
<dbReference type="PROSITE" id="PS51068">
    <property type="entry name" value="FPG_CAT"/>
    <property type="match status" value="1"/>
</dbReference>
<proteinExistence type="inferred from homology"/>
<keyword evidence="10" id="KW-0456">Lyase</keyword>
<evidence type="ECO:0000256" key="12">
    <source>
        <dbReference type="ARBA" id="ARBA00023295"/>
    </source>
</evidence>
<comment type="similarity">
    <text evidence="2">Belongs to the FPG family.</text>
</comment>
<evidence type="ECO:0000256" key="3">
    <source>
        <dbReference type="ARBA" id="ARBA00022723"/>
    </source>
</evidence>